<evidence type="ECO:0000313" key="4">
    <source>
        <dbReference type="EMBL" id="KAK7937568.1"/>
    </source>
</evidence>
<feature type="region of interest" description="Disordered" evidence="2">
    <location>
        <begin position="175"/>
        <end position="211"/>
    </location>
</feature>
<proteinExistence type="predicted"/>
<dbReference type="Gene3D" id="3.30.40.10">
    <property type="entry name" value="Zinc/RING finger domain, C3HC4 (zinc finger)"/>
    <property type="match status" value="1"/>
</dbReference>
<keyword evidence="1" id="KW-0479">Metal-binding</keyword>
<dbReference type="RefSeq" id="XP_066692896.1">
    <property type="nucleotide sequence ID" value="XM_066850658.1"/>
</dbReference>
<dbReference type="InterPro" id="IPR013083">
    <property type="entry name" value="Znf_RING/FYVE/PHD"/>
</dbReference>
<protein>
    <recommendedName>
        <fullName evidence="3">RING-type domain-containing protein</fullName>
    </recommendedName>
</protein>
<gene>
    <name evidence="4" type="ORF">PG986_014436</name>
</gene>
<feature type="region of interest" description="Disordered" evidence="2">
    <location>
        <begin position="369"/>
        <end position="391"/>
    </location>
</feature>
<dbReference type="InterPro" id="IPR001841">
    <property type="entry name" value="Znf_RING"/>
</dbReference>
<reference evidence="4 5" key="1">
    <citation type="submission" date="2023-01" db="EMBL/GenBank/DDBJ databases">
        <title>Analysis of 21 Apiospora genomes using comparative genomics revels a genus with tremendous synthesis potential of carbohydrate active enzymes and secondary metabolites.</title>
        <authorList>
            <person name="Sorensen T."/>
        </authorList>
    </citation>
    <scope>NUCLEOTIDE SEQUENCE [LARGE SCALE GENOMIC DNA]</scope>
    <source>
        <strain evidence="4 5">CBS 24483</strain>
    </source>
</reference>
<keyword evidence="5" id="KW-1185">Reference proteome</keyword>
<feature type="domain" description="RING-type" evidence="3">
    <location>
        <begin position="223"/>
        <end position="276"/>
    </location>
</feature>
<evidence type="ECO:0000256" key="1">
    <source>
        <dbReference type="PROSITE-ProRule" id="PRU00175"/>
    </source>
</evidence>
<organism evidence="4 5">
    <name type="scientific">Apiospora aurea</name>
    <dbReference type="NCBI Taxonomy" id="335848"/>
    <lineage>
        <taxon>Eukaryota</taxon>
        <taxon>Fungi</taxon>
        <taxon>Dikarya</taxon>
        <taxon>Ascomycota</taxon>
        <taxon>Pezizomycotina</taxon>
        <taxon>Sordariomycetes</taxon>
        <taxon>Xylariomycetidae</taxon>
        <taxon>Amphisphaeriales</taxon>
        <taxon>Apiosporaceae</taxon>
        <taxon>Apiospora</taxon>
    </lineage>
</organism>
<dbReference type="GeneID" id="92083720"/>
<name>A0ABR1PTB4_9PEZI</name>
<keyword evidence="1" id="KW-0863">Zinc-finger</keyword>
<dbReference type="Proteomes" id="UP001391051">
    <property type="component" value="Unassembled WGS sequence"/>
</dbReference>
<dbReference type="SUPFAM" id="SSF57850">
    <property type="entry name" value="RING/U-box"/>
    <property type="match status" value="1"/>
</dbReference>
<comment type="caution">
    <text evidence="4">The sequence shown here is derived from an EMBL/GenBank/DDBJ whole genome shotgun (WGS) entry which is preliminary data.</text>
</comment>
<keyword evidence="1" id="KW-0862">Zinc</keyword>
<dbReference type="EMBL" id="JAQQWE010000010">
    <property type="protein sequence ID" value="KAK7937568.1"/>
    <property type="molecule type" value="Genomic_DNA"/>
</dbReference>
<evidence type="ECO:0000256" key="2">
    <source>
        <dbReference type="SAM" id="MobiDB-lite"/>
    </source>
</evidence>
<dbReference type="PROSITE" id="PS50089">
    <property type="entry name" value="ZF_RING_2"/>
    <property type="match status" value="1"/>
</dbReference>
<evidence type="ECO:0000313" key="5">
    <source>
        <dbReference type="Proteomes" id="UP001391051"/>
    </source>
</evidence>
<accession>A0ABR1PTB4</accession>
<sequence length="391" mass="42273">MAEASKPRLPPHNNLAHKIAHWLDKHQVKKTCIGRCQSGEPCRNPLSTEKLMSASTSLQRLSFMAPSSPEASPVFKEAVQNLLCWRHGCQAQNFLSGWEPQRQKTTGSFHVGMIPLHSSKGHGSSLSLAPAKQVEGMLAYGTATSAKVNLAVTKSRPLVEAKPRTLTVNAGKGSLLARHDQPSGPPVVMTRSGATGPETRHQKQVARSPIIPGPRPVDATLTCAICANDVPRASIPSTITGKCRHVNQTCRACIASWIASRLENSGHDGLTCPECREGLSESDIKAFAAHGVYERYEDQVLRSALSKDPEFHWCVAPGCRSGQLHAGSDPIFRNTSNSCHRRLAFTSWTSHSNTTTRYPLVGRDAPAASISTVGDSEDGSARPRYPLPDFP</sequence>
<evidence type="ECO:0000259" key="3">
    <source>
        <dbReference type="PROSITE" id="PS50089"/>
    </source>
</evidence>